<organism evidence="1 2">
    <name type="scientific">Spirosoma radiotolerans</name>
    <dbReference type="NCBI Taxonomy" id="1379870"/>
    <lineage>
        <taxon>Bacteria</taxon>
        <taxon>Pseudomonadati</taxon>
        <taxon>Bacteroidota</taxon>
        <taxon>Cytophagia</taxon>
        <taxon>Cytophagales</taxon>
        <taxon>Cytophagaceae</taxon>
        <taxon>Spirosoma</taxon>
    </lineage>
</organism>
<dbReference type="STRING" id="1379870.SD10_15320"/>
<proteinExistence type="predicted"/>
<dbReference type="OrthoDB" id="1090702at2"/>
<accession>A0A0E3ZVY1</accession>
<evidence type="ECO:0000313" key="2">
    <source>
        <dbReference type="Proteomes" id="UP000033054"/>
    </source>
</evidence>
<dbReference type="HOGENOM" id="CLU_721422_0_0_10"/>
<keyword evidence="2" id="KW-1185">Reference proteome</keyword>
<protein>
    <recommendedName>
        <fullName evidence="3">Type VI secretion protein</fullName>
    </recommendedName>
</protein>
<sequence>MLFPKSHLPVNWIDGMKLSQQHFVETDHHVQDLVRDSVSLFLTSYNYGLLPPVKGTSVAHEFDLLEKNSDHVEVRLYRCNAITQGGCRIAINPDVLKFTVLTASFEVNQSLDDQLRPDYDIVLVVNPFKKVPVGNPDPEESPLRHPYTEYSYQLMVVSSEQINANDLGHHHLVIGKATYHEGHYIVDSQYIPPCASVASHPRLIQYYKNFGWGLNEIQVSSFKIIRKVLDQSQPSDLARRVHSFCNRILDYLGTVFFEYRNLDHQHPPVFLVGYFANLTSIIYTELYCLPTRQKEELLHYFYEWTDVTPGQFEELLLRLLEHDYNHQQIGNSMLAVEQFLAVFTRLWNKLSTLEYIGQRKDTILVREEAPVQLAPTRRGWNILD</sequence>
<dbReference type="RefSeq" id="WP_046574812.1">
    <property type="nucleotide sequence ID" value="NZ_CP010429.1"/>
</dbReference>
<name>A0A0E3ZVY1_9BACT</name>
<dbReference type="KEGG" id="srd:SD10_15320"/>
<dbReference type="AlphaFoldDB" id="A0A0E3ZVY1"/>
<reference evidence="1 2" key="1">
    <citation type="journal article" date="2014" name="Curr. Microbiol.">
        <title>Spirosoma radiotolerans sp. nov., a gamma-radiation-resistant bacterium isolated from gamma ray-irradiated soil.</title>
        <authorList>
            <person name="Lee J.J."/>
            <person name="Srinivasan S."/>
            <person name="Lim S."/>
            <person name="Joe M."/>
            <person name="Im S."/>
            <person name="Bae S.I."/>
            <person name="Park K.R."/>
            <person name="Han J.H."/>
            <person name="Park S.H."/>
            <person name="Joo B.M."/>
            <person name="Park S.J."/>
            <person name="Kim M.K."/>
        </authorList>
    </citation>
    <scope>NUCLEOTIDE SEQUENCE [LARGE SCALE GENOMIC DNA]</scope>
    <source>
        <strain evidence="1 2">DG5A</strain>
    </source>
</reference>
<dbReference type="EMBL" id="CP010429">
    <property type="protein sequence ID" value="AKD56060.1"/>
    <property type="molecule type" value="Genomic_DNA"/>
</dbReference>
<dbReference type="Proteomes" id="UP000033054">
    <property type="component" value="Chromosome"/>
</dbReference>
<gene>
    <name evidence="1" type="ORF">SD10_15320</name>
</gene>
<evidence type="ECO:0008006" key="3">
    <source>
        <dbReference type="Google" id="ProtNLM"/>
    </source>
</evidence>
<evidence type="ECO:0000313" key="1">
    <source>
        <dbReference type="EMBL" id="AKD56060.1"/>
    </source>
</evidence>